<feature type="binding site" evidence="9">
    <location>
        <position position="290"/>
    </location>
    <ligand>
        <name>Fe(2+)</name>
        <dbReference type="ChEBI" id="CHEBI:29033"/>
    </ligand>
</feature>
<dbReference type="EMBL" id="CP069798">
    <property type="protein sequence ID" value="QRQ81962.1"/>
    <property type="molecule type" value="Genomic_DNA"/>
</dbReference>
<comment type="catalytic activity">
    <reaction evidence="9 10">
        <text>heme b + 2 H(+) = protoporphyrin IX + Fe(2+)</text>
        <dbReference type="Rhea" id="RHEA:22584"/>
        <dbReference type="ChEBI" id="CHEBI:15378"/>
        <dbReference type="ChEBI" id="CHEBI:29033"/>
        <dbReference type="ChEBI" id="CHEBI:57306"/>
        <dbReference type="ChEBI" id="CHEBI:60344"/>
        <dbReference type="EC" id="4.98.1.1"/>
    </reaction>
</comment>
<gene>
    <name evidence="9" type="primary">hemH</name>
    <name evidence="11" type="ORF">JQU52_00505</name>
</gene>
<keyword evidence="4 9" id="KW-0408">Iron</keyword>
<dbReference type="PANTHER" id="PTHR11108:SF1">
    <property type="entry name" value="FERROCHELATASE, MITOCHONDRIAL"/>
    <property type="match status" value="1"/>
</dbReference>
<evidence type="ECO:0000256" key="2">
    <source>
        <dbReference type="ARBA" id="ARBA00022490"/>
    </source>
</evidence>
<dbReference type="GO" id="GO:0006783">
    <property type="term" value="P:heme biosynthetic process"/>
    <property type="evidence" value="ECO:0007669"/>
    <property type="project" value="UniProtKB-UniRule"/>
</dbReference>
<dbReference type="HAMAP" id="MF_00323">
    <property type="entry name" value="Ferrochelatase"/>
    <property type="match status" value="1"/>
</dbReference>
<dbReference type="CDD" id="cd03411">
    <property type="entry name" value="Ferrochelatase_N"/>
    <property type="match status" value="1"/>
</dbReference>
<keyword evidence="6 9" id="KW-0456">Lyase</keyword>
<evidence type="ECO:0000256" key="8">
    <source>
        <dbReference type="ARBA" id="ARBA00024536"/>
    </source>
</evidence>
<keyword evidence="2 9" id="KW-0963">Cytoplasm</keyword>
<dbReference type="UniPathway" id="UPA00252">
    <property type="reaction ID" value="UER00325"/>
</dbReference>
<dbReference type="CDD" id="cd00419">
    <property type="entry name" value="Ferrochelatase_C"/>
    <property type="match status" value="1"/>
</dbReference>
<keyword evidence="12" id="KW-1185">Reference proteome</keyword>
<name>A0A892ZG94_9NEIS</name>
<dbReference type="GO" id="GO:0005737">
    <property type="term" value="C:cytoplasm"/>
    <property type="evidence" value="ECO:0007669"/>
    <property type="project" value="UniProtKB-SubCell"/>
</dbReference>
<dbReference type="SUPFAM" id="SSF53800">
    <property type="entry name" value="Chelatase"/>
    <property type="match status" value="1"/>
</dbReference>
<keyword evidence="5 9" id="KW-0350">Heme biosynthesis</keyword>
<comment type="subcellular location">
    <subcellularLocation>
        <location evidence="9 10">Cytoplasm</location>
    </subcellularLocation>
</comment>
<comment type="pathway">
    <text evidence="9 10">Porphyrin-containing compound metabolism; protoheme biosynthesis; protoheme from protoporphyrin-IX: step 1/1.</text>
</comment>
<dbReference type="PANTHER" id="PTHR11108">
    <property type="entry name" value="FERROCHELATASE"/>
    <property type="match status" value="1"/>
</dbReference>
<evidence type="ECO:0000256" key="1">
    <source>
        <dbReference type="ARBA" id="ARBA00007718"/>
    </source>
</evidence>
<dbReference type="InterPro" id="IPR019772">
    <property type="entry name" value="Ferrochelatase_AS"/>
</dbReference>
<dbReference type="EC" id="4.98.1.1" evidence="9 10"/>
<dbReference type="RefSeq" id="WP_230339259.1">
    <property type="nucleotide sequence ID" value="NZ_CP069798.1"/>
</dbReference>
<dbReference type="FunFam" id="3.40.50.1400:FF:000002">
    <property type="entry name" value="Ferrochelatase"/>
    <property type="match status" value="1"/>
</dbReference>
<dbReference type="NCBIfam" id="TIGR00109">
    <property type="entry name" value="hemH"/>
    <property type="match status" value="1"/>
</dbReference>
<dbReference type="AlphaFoldDB" id="A0A892ZG94"/>
<dbReference type="Gene3D" id="3.40.50.1400">
    <property type="match status" value="2"/>
</dbReference>
<dbReference type="Proteomes" id="UP000653156">
    <property type="component" value="Chromosome"/>
</dbReference>
<keyword evidence="3 9" id="KW-0479">Metal-binding</keyword>
<organism evidence="11 12">
    <name type="scientific">Paralysiella testudinis</name>
    <dbReference type="NCBI Taxonomy" id="2809020"/>
    <lineage>
        <taxon>Bacteria</taxon>
        <taxon>Pseudomonadati</taxon>
        <taxon>Pseudomonadota</taxon>
        <taxon>Betaproteobacteria</taxon>
        <taxon>Neisseriales</taxon>
        <taxon>Neisseriaceae</taxon>
        <taxon>Paralysiella</taxon>
    </lineage>
</organism>
<accession>A0A892ZG94</accession>
<protein>
    <recommendedName>
        <fullName evidence="9 10">Ferrochelatase</fullName>
        <ecNumber evidence="9 10">4.98.1.1</ecNumber>
    </recommendedName>
    <alternativeName>
        <fullName evidence="9">Heme synthase</fullName>
    </alternativeName>
    <alternativeName>
        <fullName evidence="9">Protoheme ferro-lyase</fullName>
    </alternativeName>
</protein>
<keyword evidence="7 9" id="KW-0627">Porphyrin biosynthesis</keyword>
<evidence type="ECO:0000256" key="5">
    <source>
        <dbReference type="ARBA" id="ARBA00023133"/>
    </source>
</evidence>
<dbReference type="GO" id="GO:0004325">
    <property type="term" value="F:ferrochelatase activity"/>
    <property type="evidence" value="ECO:0007669"/>
    <property type="project" value="UniProtKB-UniRule"/>
</dbReference>
<evidence type="ECO:0000256" key="10">
    <source>
        <dbReference type="RuleBase" id="RU000607"/>
    </source>
</evidence>
<feature type="binding site" evidence="9">
    <location>
        <position position="209"/>
    </location>
    <ligand>
        <name>Fe(2+)</name>
        <dbReference type="ChEBI" id="CHEBI:29033"/>
    </ligand>
</feature>
<dbReference type="KEGG" id="ptes:JQU52_00505"/>
<evidence type="ECO:0000256" key="7">
    <source>
        <dbReference type="ARBA" id="ARBA00023244"/>
    </source>
</evidence>
<dbReference type="Pfam" id="PF00762">
    <property type="entry name" value="Ferrochelatase"/>
    <property type="match status" value="1"/>
</dbReference>
<evidence type="ECO:0000256" key="4">
    <source>
        <dbReference type="ARBA" id="ARBA00023004"/>
    </source>
</evidence>
<evidence type="ECO:0000313" key="12">
    <source>
        <dbReference type="Proteomes" id="UP000653156"/>
    </source>
</evidence>
<dbReference type="GO" id="GO:0046872">
    <property type="term" value="F:metal ion binding"/>
    <property type="evidence" value="ECO:0007669"/>
    <property type="project" value="UniProtKB-KW"/>
</dbReference>
<sequence>MTHYFLAEPPASPAKTGVLLINLGTPAAPTAAAVKPYLREFLSDQRVVELPRWLWQTVLRGIILPFRSGKSAHGYQKIWQSEGSPLYVYTERSALALEQHLRKAMADAPLVAFAMTYGAPSVADTIARLKQQGVSRLLVLPLYPQYAASAGGAALDKVWQVLLQQRNQMSVRSISRYYDHPGYIQALAGKIEQHWQQHGRGDKLMLSFHGIPQAQHNAGDPYPQECRQTAVLLAQQLKLAESDYIVAFQSQFGKAKWIGPSTQDLLVSLPKNGVKKLDVVCPGFAADCLETLEEIALQGREDFYAAGGTQYQYIPCLNDDSAWIEALAALVQTHLHGWG</sequence>
<dbReference type="PROSITE" id="PS00534">
    <property type="entry name" value="FERROCHELATASE"/>
    <property type="match status" value="1"/>
</dbReference>
<evidence type="ECO:0000313" key="11">
    <source>
        <dbReference type="EMBL" id="QRQ81962.1"/>
    </source>
</evidence>
<evidence type="ECO:0000256" key="3">
    <source>
        <dbReference type="ARBA" id="ARBA00022723"/>
    </source>
</evidence>
<evidence type="ECO:0000256" key="6">
    <source>
        <dbReference type="ARBA" id="ARBA00023239"/>
    </source>
</evidence>
<dbReference type="InterPro" id="IPR001015">
    <property type="entry name" value="Ferrochelatase"/>
</dbReference>
<dbReference type="InterPro" id="IPR033644">
    <property type="entry name" value="Ferrochelatase_C"/>
</dbReference>
<comment type="similarity">
    <text evidence="1 9 10">Belongs to the ferrochelatase family.</text>
</comment>
<comment type="catalytic activity">
    <reaction evidence="8">
        <text>Fe-coproporphyrin III + 2 H(+) = coproporphyrin III + Fe(2+)</text>
        <dbReference type="Rhea" id="RHEA:49572"/>
        <dbReference type="ChEBI" id="CHEBI:15378"/>
        <dbReference type="ChEBI" id="CHEBI:29033"/>
        <dbReference type="ChEBI" id="CHEBI:68438"/>
        <dbReference type="ChEBI" id="CHEBI:131725"/>
        <dbReference type="EC" id="4.99.1.9"/>
    </reaction>
    <physiologicalReaction direction="right-to-left" evidence="8">
        <dbReference type="Rhea" id="RHEA:49574"/>
    </physiologicalReaction>
</comment>
<dbReference type="InterPro" id="IPR033659">
    <property type="entry name" value="Ferrochelatase_N"/>
</dbReference>
<reference evidence="11" key="1">
    <citation type="submission" date="2021-02" db="EMBL/GenBank/DDBJ databases">
        <title>Neisseriaceae sp. 26B isolated from the cloaca of a Common Toad-headed Turtle (Mesoclemmys nasuta).</title>
        <authorList>
            <person name="Spergser J."/>
            <person name="Busse H.-J."/>
        </authorList>
    </citation>
    <scope>NUCLEOTIDE SEQUENCE</scope>
    <source>
        <strain evidence="11">26B</strain>
    </source>
</reference>
<proteinExistence type="inferred from homology"/>
<comment type="function">
    <text evidence="9 10">Catalyzes the ferrous insertion into protoporphyrin IX.</text>
</comment>
<evidence type="ECO:0000256" key="9">
    <source>
        <dbReference type="HAMAP-Rule" id="MF_00323"/>
    </source>
</evidence>